<dbReference type="GO" id="GO:0005576">
    <property type="term" value="C:extracellular region"/>
    <property type="evidence" value="ECO:0007669"/>
    <property type="project" value="InterPro"/>
</dbReference>
<dbReference type="SUPFAM" id="SSF101751">
    <property type="entry name" value="Hydrophobin II, HfbII"/>
    <property type="match status" value="1"/>
</dbReference>
<dbReference type="InterPro" id="IPR010636">
    <property type="entry name" value="Class_II_hydrophobin"/>
</dbReference>
<evidence type="ECO:0008006" key="6">
    <source>
        <dbReference type="Google" id="ProtNLM"/>
    </source>
</evidence>
<keyword evidence="2" id="KW-1015">Disulfide bond</keyword>
<comment type="similarity">
    <text evidence="1">Belongs to the cerato-ulmin hydrophobin family.</text>
</comment>
<evidence type="ECO:0000256" key="2">
    <source>
        <dbReference type="ARBA" id="ARBA00023157"/>
    </source>
</evidence>
<dbReference type="Pfam" id="PF06766">
    <property type="entry name" value="Hydrophobin_2"/>
    <property type="match status" value="1"/>
</dbReference>
<dbReference type="CDD" id="cd23508">
    <property type="entry name" value="hydrophobin_II"/>
    <property type="match status" value="1"/>
</dbReference>
<accession>A0A370CBZ0</accession>
<proteinExistence type="inferred from homology"/>
<evidence type="ECO:0000256" key="1">
    <source>
        <dbReference type="ARBA" id="ARBA00009576"/>
    </source>
</evidence>
<dbReference type="EMBL" id="KZ851904">
    <property type="protein sequence ID" value="RDH23720.1"/>
    <property type="molecule type" value="Genomic_DNA"/>
</dbReference>
<dbReference type="PANTHER" id="PTHR42341">
    <property type="entry name" value="HYDROPHOBIN"/>
    <property type="match status" value="1"/>
</dbReference>
<feature type="signal peptide" evidence="3">
    <location>
        <begin position="1"/>
        <end position="22"/>
    </location>
</feature>
<reference evidence="4 5" key="1">
    <citation type="submission" date="2018-07" db="EMBL/GenBank/DDBJ databases">
        <title>Section-level genome sequencing of Aspergillus section Nigri to investigate inter- and intra-species variation.</title>
        <authorList>
            <consortium name="DOE Joint Genome Institute"/>
            <person name="Vesth T.C."/>
            <person name="Nybo J.L."/>
            <person name="Theobald S."/>
            <person name="Frisvad J.C."/>
            <person name="Larsen T.O."/>
            <person name="Nielsen K.F."/>
            <person name="Hoof J.B."/>
            <person name="Brandl J."/>
            <person name="Salamov A."/>
            <person name="Riley R."/>
            <person name="Gladden J.M."/>
            <person name="Phatale P."/>
            <person name="Nielsen M.T."/>
            <person name="Lyhne E.K."/>
            <person name="Kogle M.E."/>
            <person name="Strasser K."/>
            <person name="McDonnell E."/>
            <person name="Barry K."/>
            <person name="Clum A."/>
            <person name="Chen C."/>
            <person name="Nolan M."/>
            <person name="Sandor L."/>
            <person name="Kuo A."/>
            <person name="Lipzen A."/>
            <person name="Hainaut M."/>
            <person name="Drula E."/>
            <person name="Tsang A."/>
            <person name="Magnuson J.K."/>
            <person name="Henrissat B."/>
            <person name="Wiebenga A."/>
            <person name="Simmons B.A."/>
            <person name="Makela M.R."/>
            <person name="De vries R.P."/>
            <person name="Grigoriev I.V."/>
            <person name="Mortensen U.H."/>
            <person name="Baker S.E."/>
            <person name="Andersen M.R."/>
        </authorList>
    </citation>
    <scope>NUCLEOTIDE SEQUENCE [LARGE SCALE GENOMIC DNA]</scope>
    <source>
        <strain evidence="4 5">ATCC 13496</strain>
    </source>
</reference>
<dbReference type="PANTHER" id="PTHR42341:SF1">
    <property type="entry name" value="HYDROPHOBIN"/>
    <property type="match status" value="1"/>
</dbReference>
<sequence length="93" mass="9470">MKTFISTDLLFLIASSSSFAVAQSSICPKGTSPKCCADDVLGSAADSICNDPPRQPTDGADLSTICGDIGQEASCCYPPAYGQQGICSLVADA</sequence>
<name>A0A370CBZ0_ASPNG</name>
<evidence type="ECO:0000313" key="5">
    <source>
        <dbReference type="Proteomes" id="UP000253845"/>
    </source>
</evidence>
<dbReference type="Gene3D" id="3.20.120.10">
    <property type="entry name" value="Hydrophobin"/>
    <property type="match status" value="1"/>
</dbReference>
<evidence type="ECO:0000313" key="4">
    <source>
        <dbReference type="EMBL" id="RDH23720.1"/>
    </source>
</evidence>
<organism evidence="4 5">
    <name type="scientific">Aspergillus niger ATCC 13496</name>
    <dbReference type="NCBI Taxonomy" id="1353008"/>
    <lineage>
        <taxon>Eukaryota</taxon>
        <taxon>Fungi</taxon>
        <taxon>Dikarya</taxon>
        <taxon>Ascomycota</taxon>
        <taxon>Pezizomycotina</taxon>
        <taxon>Eurotiomycetes</taxon>
        <taxon>Eurotiomycetidae</taxon>
        <taxon>Eurotiales</taxon>
        <taxon>Aspergillaceae</taxon>
        <taxon>Aspergillus</taxon>
        <taxon>Aspergillus subgen. Circumdati</taxon>
    </lineage>
</organism>
<feature type="chain" id="PRO_5016570867" description="Hydrophobin" evidence="3">
    <location>
        <begin position="23"/>
        <end position="93"/>
    </location>
</feature>
<gene>
    <name evidence="4" type="ORF">M747DRAFT_293494</name>
</gene>
<dbReference type="Proteomes" id="UP000253845">
    <property type="component" value="Unassembled WGS sequence"/>
</dbReference>
<evidence type="ECO:0000256" key="3">
    <source>
        <dbReference type="SAM" id="SignalP"/>
    </source>
</evidence>
<dbReference type="VEuPathDB" id="FungiDB:M747DRAFT_293494"/>
<protein>
    <recommendedName>
        <fullName evidence="6">Hydrophobin</fullName>
    </recommendedName>
</protein>
<dbReference type="AlphaFoldDB" id="A0A370CBZ0"/>
<dbReference type="InterPro" id="IPR036686">
    <property type="entry name" value="Class_II_Hydrophobin_sf"/>
</dbReference>
<keyword evidence="3" id="KW-0732">Signal</keyword>